<dbReference type="PIRSF" id="PIRSF033490">
    <property type="entry name" value="MazF"/>
    <property type="match status" value="1"/>
</dbReference>
<dbReference type="PANTHER" id="PTHR33988">
    <property type="entry name" value="ENDORIBONUCLEASE MAZF-RELATED"/>
    <property type="match status" value="1"/>
</dbReference>
<reference evidence="2" key="1">
    <citation type="submission" date="2020-01" db="EMBL/GenBank/DDBJ databases">
        <authorList>
            <person name="Meier V. D."/>
            <person name="Meier V D."/>
        </authorList>
    </citation>
    <scope>NUCLEOTIDE SEQUENCE</scope>
    <source>
        <strain evidence="2">HLG_WM_MAG_01</strain>
    </source>
</reference>
<dbReference type="GO" id="GO:0004521">
    <property type="term" value="F:RNA endonuclease activity"/>
    <property type="evidence" value="ECO:0007669"/>
    <property type="project" value="TreeGrafter"/>
</dbReference>
<name>A0A6S6TX21_9BACT</name>
<sequence>MNTKDIYLVDLNPTKGAETKKARPCIIVSNDDVGILPLKVIVPLIGHKELHNNKSWLVPIEPTTQNGLAKTSTADALNIRSVSNTRMIKKIGVIDDEIYLKLVEAMRVVLNIQ</sequence>
<dbReference type="InterPro" id="IPR003477">
    <property type="entry name" value="PemK-like"/>
</dbReference>
<dbReference type="SUPFAM" id="SSF50118">
    <property type="entry name" value="Cell growth inhibitor/plasmid maintenance toxic component"/>
    <property type="match status" value="1"/>
</dbReference>
<dbReference type="InterPro" id="IPR011067">
    <property type="entry name" value="Plasmid_toxin/cell-grow_inhib"/>
</dbReference>
<dbReference type="EMBL" id="CACVAS010000128">
    <property type="protein sequence ID" value="CAA6825182.1"/>
    <property type="molecule type" value="Genomic_DNA"/>
</dbReference>
<dbReference type="GO" id="GO:0006402">
    <property type="term" value="P:mRNA catabolic process"/>
    <property type="evidence" value="ECO:0007669"/>
    <property type="project" value="TreeGrafter"/>
</dbReference>
<gene>
    <name evidence="2" type="ORF">HELGO_WM7064</name>
</gene>
<comment type="similarity">
    <text evidence="1">Belongs to the PemK/MazF family.</text>
</comment>
<dbReference type="Gene3D" id="2.30.30.110">
    <property type="match status" value="1"/>
</dbReference>
<evidence type="ECO:0000256" key="1">
    <source>
        <dbReference type="PIRNR" id="PIRNR033490"/>
    </source>
</evidence>
<keyword evidence="1" id="KW-0255">Endonuclease</keyword>
<keyword evidence="1" id="KW-0540">Nuclease</keyword>
<dbReference type="GO" id="GO:0016787">
    <property type="term" value="F:hydrolase activity"/>
    <property type="evidence" value="ECO:0007669"/>
    <property type="project" value="UniProtKB-KW"/>
</dbReference>
<dbReference type="EC" id="3.1.-.-" evidence="1"/>
<dbReference type="PANTHER" id="PTHR33988:SF1">
    <property type="entry name" value="ENDORIBONUCLEASE MAZF7-RELATED"/>
    <property type="match status" value="1"/>
</dbReference>
<keyword evidence="1" id="KW-0378">Hydrolase</keyword>
<dbReference type="GO" id="GO:0016075">
    <property type="term" value="P:rRNA catabolic process"/>
    <property type="evidence" value="ECO:0007669"/>
    <property type="project" value="TreeGrafter"/>
</dbReference>
<evidence type="ECO:0000313" key="2">
    <source>
        <dbReference type="EMBL" id="CAA6825182.1"/>
    </source>
</evidence>
<comment type="function">
    <text evidence="1">Toxic component of a type II toxin-antitoxin (TA) system.</text>
</comment>
<accession>A0A6S6TX21</accession>
<dbReference type="GO" id="GO:0003677">
    <property type="term" value="F:DNA binding"/>
    <property type="evidence" value="ECO:0007669"/>
    <property type="project" value="InterPro"/>
</dbReference>
<proteinExistence type="inferred from homology"/>
<organism evidence="2">
    <name type="scientific">uncultured Sulfurovum sp</name>
    <dbReference type="NCBI Taxonomy" id="269237"/>
    <lineage>
        <taxon>Bacteria</taxon>
        <taxon>Pseudomonadati</taxon>
        <taxon>Campylobacterota</taxon>
        <taxon>Epsilonproteobacteria</taxon>
        <taxon>Campylobacterales</taxon>
        <taxon>Sulfurovaceae</taxon>
        <taxon>Sulfurovum</taxon>
        <taxon>environmental samples</taxon>
    </lineage>
</organism>
<dbReference type="AlphaFoldDB" id="A0A6S6TX21"/>
<protein>
    <recommendedName>
        <fullName evidence="1">mRNA interferase</fullName>
        <ecNumber evidence="1">3.1.-.-</ecNumber>
    </recommendedName>
</protein>
<dbReference type="Pfam" id="PF02452">
    <property type="entry name" value="PemK_toxin"/>
    <property type="match status" value="1"/>
</dbReference>